<evidence type="ECO:0000313" key="7">
    <source>
        <dbReference type="Proteomes" id="UP000050420"/>
    </source>
</evidence>
<sequence>MLVAAWRSDHLSVEDTATQVHERCRDFAIPLQSVAFNPDIRLRTSVRIRVMRFVFPSLLALTLTFVGVVQSLSAAPQHALTVYGEAPRYPADFKHFDYVNPDAPKGGSMRRSAIEIGQFDHLMPFTDKGMGVSQINGLLYALLAIRSMDEPYTVYGLVAEKMERGADGLSLRFYLNPKARFADGTPITANDVKYTYELLMTQGNLQYRTQFEAVQGLEVESPSQIRFDFKNSDNRTLPLDLASLPVFPEHWWKSRDFASGAGFEVPPGSGPYTISHVDPGRTITFQRDPGWWGKDLPVSKGLYNFDTFSIEYFGDIDVARTVLKGGAYDYNREFSATGYAIRYDGPAINDGRLQKAQLAKGAVQSSQGFVFNLSRPMFQDRRVRQALSLLWDFEWTNRQLMRNMYIRQDSFFSNSELAASELPTPAELKILEPLRGRVPEQVFDSVFKTPKTDGTGFIRDKQLQALALMKEAGWTPQGDQLVNAKGEPFSFTFLNAQNGFERMLLPYKRTLAQIGIHFDIRRIDSAQYLNRVMARDYDMIVTGYPVSTSPGAELYNSFGSKVAMDPGSSNYMALQDPAVDTLIAGLLKADNKQAMTDYAQCLDRVLQWNYYWIPNYYPPGSSTVWWNRFGIPKIQASNNEAIETWWEISPTPLTNEQFAEKRGASAIVSEMH</sequence>
<keyword evidence="1" id="KW-0732">Signal</keyword>
<evidence type="ECO:0000256" key="3">
    <source>
        <dbReference type="ARBA" id="ARBA00022927"/>
    </source>
</evidence>
<proteinExistence type="predicted"/>
<dbReference type="PANTHER" id="PTHR30290:SF64">
    <property type="entry name" value="ABC TRANSPORTER PERIPLASMIC BINDING PROTEIN"/>
    <property type="match status" value="1"/>
</dbReference>
<dbReference type="InterPro" id="IPR000914">
    <property type="entry name" value="SBP_5_dom"/>
</dbReference>
<dbReference type="SUPFAM" id="SSF53850">
    <property type="entry name" value="Periplasmic binding protein-like II"/>
    <property type="match status" value="1"/>
</dbReference>
<comment type="caution">
    <text evidence="6">The sequence shown here is derived from an EMBL/GenBank/DDBJ whole genome shotgun (WGS) entry which is preliminary data.</text>
</comment>
<evidence type="ECO:0000259" key="5">
    <source>
        <dbReference type="Pfam" id="PF00496"/>
    </source>
</evidence>
<dbReference type="GO" id="GO:0015833">
    <property type="term" value="P:peptide transport"/>
    <property type="evidence" value="ECO:0007669"/>
    <property type="project" value="UniProtKB-KW"/>
</dbReference>
<evidence type="ECO:0000256" key="2">
    <source>
        <dbReference type="ARBA" id="ARBA00022856"/>
    </source>
</evidence>
<dbReference type="GO" id="GO:0043190">
    <property type="term" value="C:ATP-binding cassette (ABC) transporter complex"/>
    <property type="evidence" value="ECO:0007669"/>
    <property type="project" value="InterPro"/>
</dbReference>
<reference evidence="6 7" key="1">
    <citation type="submission" date="2015-09" db="EMBL/GenBank/DDBJ databases">
        <title>Genome announcement of multiple Pseudomonas syringae strains.</title>
        <authorList>
            <person name="Thakur S."/>
            <person name="Wang P.W."/>
            <person name="Gong Y."/>
            <person name="Weir B.S."/>
            <person name="Guttman D.S."/>
        </authorList>
    </citation>
    <scope>NUCLEOTIDE SEQUENCE [LARGE SCALE GENOMIC DNA]</scope>
    <source>
        <strain evidence="6 7">ICMP4331</strain>
    </source>
</reference>
<dbReference type="GO" id="GO:0042884">
    <property type="term" value="P:microcin transport"/>
    <property type="evidence" value="ECO:0007669"/>
    <property type="project" value="TreeGrafter"/>
</dbReference>
<evidence type="ECO:0000256" key="4">
    <source>
        <dbReference type="SAM" id="Phobius"/>
    </source>
</evidence>
<keyword evidence="2" id="KW-0571">Peptide transport</keyword>
<keyword evidence="4" id="KW-0472">Membrane</keyword>
<dbReference type="AlphaFoldDB" id="A0A0P9U8V9"/>
<feature type="domain" description="Solute-binding protein family 5" evidence="5">
    <location>
        <begin position="154"/>
        <end position="561"/>
    </location>
</feature>
<keyword evidence="3" id="KW-0653">Protein transport</keyword>
<gene>
    <name evidence="6" type="ORF">ALO63_04975</name>
</gene>
<dbReference type="Gene3D" id="3.10.105.10">
    <property type="entry name" value="Dipeptide-binding Protein, Domain 3"/>
    <property type="match status" value="1"/>
</dbReference>
<dbReference type="GO" id="GO:1904680">
    <property type="term" value="F:peptide transmembrane transporter activity"/>
    <property type="evidence" value="ECO:0007669"/>
    <property type="project" value="TreeGrafter"/>
</dbReference>
<dbReference type="EMBL" id="LJQU01000568">
    <property type="protein sequence ID" value="KPX84281.1"/>
    <property type="molecule type" value="Genomic_DNA"/>
</dbReference>
<protein>
    <submittedName>
        <fullName evidence="6">Peptide ABC transporter, periplasmic peptide-binding protein</fullName>
    </submittedName>
</protein>
<feature type="transmembrane region" description="Helical" evidence="4">
    <location>
        <begin position="50"/>
        <end position="69"/>
    </location>
</feature>
<dbReference type="InterPro" id="IPR030678">
    <property type="entry name" value="Peptide/Ni-bd"/>
</dbReference>
<dbReference type="Gene3D" id="3.40.190.10">
    <property type="entry name" value="Periplasmic binding protein-like II"/>
    <property type="match status" value="1"/>
</dbReference>
<dbReference type="PANTHER" id="PTHR30290">
    <property type="entry name" value="PERIPLASMIC BINDING COMPONENT OF ABC TRANSPORTER"/>
    <property type="match status" value="1"/>
</dbReference>
<name>A0A0P9U8V9_PSEA0</name>
<accession>A0A0P9U8V9</accession>
<dbReference type="GO" id="GO:0030288">
    <property type="term" value="C:outer membrane-bounded periplasmic space"/>
    <property type="evidence" value="ECO:0007669"/>
    <property type="project" value="TreeGrafter"/>
</dbReference>
<keyword evidence="3" id="KW-0813">Transport</keyword>
<organism evidence="6 7">
    <name type="scientific">Pseudomonas amygdali pv. mori</name>
    <dbReference type="NCBI Taxonomy" id="34065"/>
    <lineage>
        <taxon>Bacteria</taxon>
        <taxon>Pseudomonadati</taxon>
        <taxon>Pseudomonadota</taxon>
        <taxon>Gammaproteobacteria</taxon>
        <taxon>Pseudomonadales</taxon>
        <taxon>Pseudomonadaceae</taxon>
        <taxon>Pseudomonas</taxon>
        <taxon>Pseudomonas amygdali</taxon>
    </lineage>
</organism>
<keyword evidence="4" id="KW-1133">Transmembrane helix</keyword>
<dbReference type="Proteomes" id="UP000050420">
    <property type="component" value="Unassembled WGS sequence"/>
</dbReference>
<evidence type="ECO:0000313" key="6">
    <source>
        <dbReference type="EMBL" id="KPX84281.1"/>
    </source>
</evidence>
<dbReference type="GO" id="GO:0015031">
    <property type="term" value="P:protein transport"/>
    <property type="evidence" value="ECO:0007669"/>
    <property type="project" value="UniProtKB-KW"/>
</dbReference>
<dbReference type="InterPro" id="IPR039424">
    <property type="entry name" value="SBP_5"/>
</dbReference>
<keyword evidence="4" id="KW-0812">Transmembrane</keyword>
<dbReference type="Pfam" id="PF00496">
    <property type="entry name" value="SBP_bac_5"/>
    <property type="match status" value="1"/>
</dbReference>
<dbReference type="PATRIC" id="fig|34065.5.peg.3239"/>
<evidence type="ECO:0000256" key="1">
    <source>
        <dbReference type="ARBA" id="ARBA00022729"/>
    </source>
</evidence>
<dbReference type="CDD" id="cd08497">
    <property type="entry name" value="MbnE-like"/>
    <property type="match status" value="1"/>
</dbReference>
<dbReference type="PIRSF" id="PIRSF002741">
    <property type="entry name" value="MppA"/>
    <property type="match status" value="1"/>
</dbReference>